<gene>
    <name evidence="3" type="ORF">FOF46_00275</name>
</gene>
<dbReference type="InterPro" id="IPR011250">
    <property type="entry name" value="OMP/PagP_B-barrel"/>
</dbReference>
<evidence type="ECO:0000256" key="1">
    <source>
        <dbReference type="SAM" id="SignalP"/>
    </source>
</evidence>
<dbReference type="OrthoDB" id="947434at2"/>
<keyword evidence="4" id="KW-1185">Reference proteome</keyword>
<sequence>MKKLMLFAVLASLSLVATAQEESIRFGAKAGVNFANISGDGTDGVDGRTGFHIGALVEIPISEKFAFQPELLYSSQGAKLDVGNLETTTKINYINIPLMAKYYVAQGFSLQAGPQIGFLTSAKAKVEGPGVDEDNDIDDAIKGIDFGLNFGLGYQLDMGLFFDGRYNLGLSNINDTESSDDVKQKNSVIQLSVGYKF</sequence>
<reference evidence="3 4" key="1">
    <citation type="submission" date="2019-07" db="EMBL/GenBank/DDBJ databases">
        <title>The draft genome sequence of Aquimarina algiphila M91.</title>
        <authorList>
            <person name="Meng X."/>
        </authorList>
    </citation>
    <scope>NUCLEOTIDE SEQUENCE [LARGE SCALE GENOMIC DNA]</scope>
    <source>
        <strain evidence="3 4">M91</strain>
    </source>
</reference>
<accession>A0A554VS17</accession>
<evidence type="ECO:0000313" key="3">
    <source>
        <dbReference type="EMBL" id="TSE11452.1"/>
    </source>
</evidence>
<name>A0A554VS17_9FLAO</name>
<dbReference type="EMBL" id="VLNR01000001">
    <property type="protein sequence ID" value="TSE11452.1"/>
    <property type="molecule type" value="Genomic_DNA"/>
</dbReference>
<dbReference type="SUPFAM" id="SSF56925">
    <property type="entry name" value="OMPA-like"/>
    <property type="match status" value="1"/>
</dbReference>
<dbReference type="AlphaFoldDB" id="A0A554VS17"/>
<dbReference type="Proteomes" id="UP000318833">
    <property type="component" value="Unassembled WGS sequence"/>
</dbReference>
<evidence type="ECO:0000313" key="4">
    <source>
        <dbReference type="Proteomes" id="UP000318833"/>
    </source>
</evidence>
<dbReference type="Gene3D" id="2.40.160.20">
    <property type="match status" value="1"/>
</dbReference>
<feature type="chain" id="PRO_5022041718" evidence="1">
    <location>
        <begin position="20"/>
        <end position="197"/>
    </location>
</feature>
<proteinExistence type="predicted"/>
<dbReference type="RefSeq" id="WP_109437465.1">
    <property type="nucleotide sequence ID" value="NZ_CANLFO010000004.1"/>
</dbReference>
<comment type="caution">
    <text evidence="3">The sequence shown here is derived from an EMBL/GenBank/DDBJ whole genome shotgun (WGS) entry which is preliminary data.</text>
</comment>
<dbReference type="Pfam" id="PF13568">
    <property type="entry name" value="OMP_b-brl_2"/>
    <property type="match status" value="1"/>
</dbReference>
<evidence type="ECO:0000259" key="2">
    <source>
        <dbReference type="Pfam" id="PF13568"/>
    </source>
</evidence>
<dbReference type="InterPro" id="IPR025665">
    <property type="entry name" value="Beta-barrel_OMP_2"/>
</dbReference>
<protein>
    <submittedName>
        <fullName evidence="3">PorT family protein</fullName>
    </submittedName>
</protein>
<feature type="signal peptide" evidence="1">
    <location>
        <begin position="1"/>
        <end position="19"/>
    </location>
</feature>
<keyword evidence="1" id="KW-0732">Signal</keyword>
<feature type="domain" description="Outer membrane protein beta-barrel" evidence="2">
    <location>
        <begin position="19"/>
        <end position="173"/>
    </location>
</feature>
<organism evidence="3 4">
    <name type="scientific">Aquimarina algiphila</name>
    <dbReference type="NCBI Taxonomy" id="2047982"/>
    <lineage>
        <taxon>Bacteria</taxon>
        <taxon>Pseudomonadati</taxon>
        <taxon>Bacteroidota</taxon>
        <taxon>Flavobacteriia</taxon>
        <taxon>Flavobacteriales</taxon>
        <taxon>Flavobacteriaceae</taxon>
        <taxon>Aquimarina</taxon>
    </lineage>
</organism>